<dbReference type="PANTHER" id="PTHR43397">
    <property type="entry name" value="ERGOTHIONEINE BIOSYNTHESIS PROTEIN 1"/>
    <property type="match status" value="1"/>
</dbReference>
<keyword evidence="14" id="KW-1185">Reference proteome</keyword>
<keyword evidence="6" id="KW-0560">Oxidoreductase</keyword>
<feature type="domain" description="Sulfatase-modifying factor enzyme-like" evidence="10">
    <location>
        <begin position="547"/>
        <end position="825"/>
    </location>
</feature>
<keyword evidence="4" id="KW-0863">Zinc-finger</keyword>
<evidence type="ECO:0000256" key="7">
    <source>
        <dbReference type="ARBA" id="ARBA00023004"/>
    </source>
</evidence>
<gene>
    <name evidence="13" type="ORF">PMIN01_01866</name>
</gene>
<dbReference type="PANTHER" id="PTHR43397:SF1">
    <property type="entry name" value="ERGOTHIONEINE BIOSYNTHESIS PROTEIN 1"/>
    <property type="match status" value="1"/>
</dbReference>
<proteinExistence type="predicted"/>
<evidence type="ECO:0000256" key="2">
    <source>
        <dbReference type="ARBA" id="ARBA00022679"/>
    </source>
</evidence>
<feature type="compositionally biased region" description="Basic and acidic residues" evidence="9">
    <location>
        <begin position="967"/>
        <end position="978"/>
    </location>
</feature>
<dbReference type="Pfam" id="PF10017">
    <property type="entry name" value="Methyltransf_33"/>
    <property type="match status" value="1"/>
</dbReference>
<evidence type="ECO:0000256" key="9">
    <source>
        <dbReference type="SAM" id="MobiDB-lite"/>
    </source>
</evidence>
<dbReference type="InterPro" id="IPR051128">
    <property type="entry name" value="EgtD_Methyltrsf_superfamily"/>
</dbReference>
<dbReference type="GO" id="GO:0008270">
    <property type="term" value="F:zinc ion binding"/>
    <property type="evidence" value="ECO:0007669"/>
    <property type="project" value="UniProtKB-KW"/>
</dbReference>
<evidence type="ECO:0000256" key="4">
    <source>
        <dbReference type="ARBA" id="ARBA00022771"/>
    </source>
</evidence>
<dbReference type="Pfam" id="PF12867">
    <property type="entry name" value="DinB_2"/>
    <property type="match status" value="1"/>
</dbReference>
<feature type="region of interest" description="Disordered" evidence="9">
    <location>
        <begin position="699"/>
        <end position="730"/>
    </location>
</feature>
<feature type="compositionally biased region" description="Basic and acidic residues" evidence="9">
    <location>
        <begin position="1386"/>
        <end position="1440"/>
    </location>
</feature>
<feature type="region of interest" description="Disordered" evidence="9">
    <location>
        <begin position="1270"/>
        <end position="1369"/>
    </location>
</feature>
<dbReference type="SUPFAM" id="SSF56436">
    <property type="entry name" value="C-type lectin-like"/>
    <property type="match status" value="1"/>
</dbReference>
<dbReference type="InterPro" id="IPR019786">
    <property type="entry name" value="Zinc_finger_PHD-type_CS"/>
</dbReference>
<evidence type="ECO:0000256" key="5">
    <source>
        <dbReference type="ARBA" id="ARBA00022833"/>
    </source>
</evidence>
<dbReference type="PROSITE" id="PS01359">
    <property type="entry name" value="ZF_PHD_1"/>
    <property type="match status" value="1"/>
</dbReference>
<dbReference type="Pfam" id="PF03781">
    <property type="entry name" value="FGE-sulfatase"/>
    <property type="match status" value="1"/>
</dbReference>
<evidence type="ECO:0000256" key="1">
    <source>
        <dbReference type="ARBA" id="ARBA00022603"/>
    </source>
</evidence>
<keyword evidence="7" id="KW-0408">Iron</keyword>
<feature type="compositionally biased region" description="Polar residues" evidence="9">
    <location>
        <begin position="1286"/>
        <end position="1297"/>
    </location>
</feature>
<dbReference type="InterPro" id="IPR029063">
    <property type="entry name" value="SAM-dependent_MTases_sf"/>
</dbReference>
<organism evidence="13 14">
    <name type="scientific">Paraphaeosphaeria minitans</name>
    <dbReference type="NCBI Taxonomy" id="565426"/>
    <lineage>
        <taxon>Eukaryota</taxon>
        <taxon>Fungi</taxon>
        <taxon>Dikarya</taxon>
        <taxon>Ascomycota</taxon>
        <taxon>Pezizomycotina</taxon>
        <taxon>Dothideomycetes</taxon>
        <taxon>Pleosporomycetidae</taxon>
        <taxon>Pleosporales</taxon>
        <taxon>Massarineae</taxon>
        <taxon>Didymosphaeriaceae</taxon>
        <taxon>Paraphaeosphaeria</taxon>
    </lineage>
</organism>
<dbReference type="Gene3D" id="3.40.50.150">
    <property type="entry name" value="Vaccinia Virus protein VP39"/>
    <property type="match status" value="1"/>
</dbReference>
<dbReference type="EMBL" id="WJXW01000002">
    <property type="protein sequence ID" value="KAF9739232.1"/>
    <property type="molecule type" value="Genomic_DNA"/>
</dbReference>
<keyword evidence="3" id="KW-0479">Metal-binding</keyword>
<dbReference type="GO" id="GO:0008168">
    <property type="term" value="F:methyltransferase activity"/>
    <property type="evidence" value="ECO:0007669"/>
    <property type="project" value="UniProtKB-KW"/>
</dbReference>
<evidence type="ECO:0000256" key="6">
    <source>
        <dbReference type="ARBA" id="ARBA00023002"/>
    </source>
</evidence>
<comment type="caution">
    <text evidence="13">The sequence shown here is derived from an EMBL/GenBank/DDBJ whole genome shotgun (WGS) entry which is preliminary data.</text>
</comment>
<feature type="compositionally biased region" description="Basic and acidic residues" evidence="9">
    <location>
        <begin position="1342"/>
        <end position="1357"/>
    </location>
</feature>
<evidence type="ECO:0000313" key="13">
    <source>
        <dbReference type="EMBL" id="KAF9739232.1"/>
    </source>
</evidence>
<evidence type="ECO:0000259" key="12">
    <source>
        <dbReference type="Pfam" id="PF12867"/>
    </source>
</evidence>
<sequence length="1903" mass="215635">MFAKTSTEIIDIRPGPTEFDLLQDIKDGLRPEHGGEKTLPTMLLYDEAGLRLFENITYVKDYYLTNSEIEVLETYADQIAERVRPGSVLVELGSGNLRKVNILLQAIERLGKDVEYYAVDLSLPELERTFAEIPTNYQHVKLKGLYGTYDHALEWLKSSKVSAKPKTILWLGSSLGNFTRADVPPFLAGFREAIQPGDTMLIGIDSCKEPERVFRAYNDTDGVTRDFTLNGLKNANRIMGTEAFKPDEWEHCGEFVEQEGYHRAFVSPLKDVIIDGVQLKKGERIRIEESWKFSKKEIEHMWNEAGLIPSTVFSTSRGDYGLHFVSKPAFFFPTKPEQYAAKPVPSFAEWQELWTAWDAVTQQMVPTEALLSKPIKLRNAVIFYLGHIPTFLDIHLTRATDGKPTEPATFTRIFERGIDPDVENPEQCHDHSEIPETWPPCEDVLAFQDAVRERTKALYDSNAAYENPRVSRALWLAFEHEAMHLETLLYMLIQSERILPPPGSVLPLFDTLARESKKAGLENQWFTIPESEVYLGLEDPEDGSAAKRYFGWDNEKPPRSLRVKSFKAKARPITNGEYAEYLVQTGKIAIPASWCDGSDPIAKVAVNEAKGQNGPNGVNHSIDKVTQGKYVRTVFGTVPLRYALDWPVVASYDELASCAQWMGGRIPTMEEARSIYSYVEHGKAQEFEKTHGNKIPAVNGHLINNGVSESPPSQCLSNGSSGTGPDPKPGDLFIDLEGTNTAFQHWHPVSVANKGDKLCGQADLGGAWEWTSTVLEKHDDFSAMPLYPGYTADFFDGKHNIVLGGSWATHSRIAGRKTFVNWYQRNYPWEDCDTLSKSNREPALAPSVVTPRTDYATEHHCGHCNTPLHHPSAKRSCFGTHAEPCFRFHQFMFMRNRGHTCDICSHIDEHHYKRHFEICEQVRSVYESCGEQWPLVPEDEEDRGRPMARNPDAFDNDGRSLTSGDAPMRKRDRKEQKRQVRAASRSKVVSHEDVKYMDSVLHPAATQEGTEIPANPDEIEDIEQHLKYNAQCYNHGQKRSKLREFARIPDADIDFGAEIDRIFEILRVNELLKRNERNRGLRNKELTMFNAVVSELNGLIVNDLVQNKKDELEIRMRRAAFLRYANKTSIDIVGNRYAEKDWKTGEKYRTVGSGSASSDCLTAVEEEAAEDDFVDENQLRNLSTTTLQDADRRHVEQSHKKLGSDGLPQIVALTNMKDLLAKGTPKPPPSLRIVNTRVMPPQKIKFHNPWKQLTPSVTKRTEHNLSSTELIDKDPVPDENDEWQTVGPTTIPKSTSSRRTEDRLTKTGLSLRTPKSSISHTTPTAPWHALKPTRVGVTAWQDRGEADRRRIADKMDREEEQERIDAQARIEERKKQLDLTEARLQRQVEDKKLQKPKKPTEVAKPSDAEHATVESRKKKEKKKQREAQRKARRAAEKDYVDPELVGPPADATDVDSPIFELSPIDSMFRGVGMVSTVRGLYSLSKDGSTSEADSTDTTGDGDHDHSSLYGDEMEEMIVHTIRASTTKVELTGPGLRLVPSSRNSSPVGVDLMPELSSKLSKDLSGTGRTTNGVAFTEHKSPTIPTTKTGRHRDWLQQFANAMKVDSAGRPLFTPDHPAYKNTSSACWWIGECPYKSSEIPDCPYHRTYCKCVDPTNLNTFQYIVYADANPCEIGPFNCMQSEKLMEFFQSQPETKEKLMVVDEELYSWLYNVGRHWRVESMTMKKLENSPLPQRLSWEIEEYVRGFHKGRAMTQVEQFQELADHNGRLALIGGRAKVTEELLETLRKKCETRLADDSICYCMDDLPENPEADEELVECTFIHCPIQFFHRRCVERLGFNKVTTWYCGHCEKNISVAAQKALHGAHAISTRTPAPDFESRELKGEMRFVAKRSDMLLAGHCEKC</sequence>
<dbReference type="InterPro" id="IPR005532">
    <property type="entry name" value="SUMF_dom"/>
</dbReference>
<feature type="region of interest" description="Disordered" evidence="9">
    <location>
        <begin position="1484"/>
        <end position="1507"/>
    </location>
</feature>
<reference evidence="13" key="1">
    <citation type="journal article" date="2020" name="Mol. Plant Microbe Interact.">
        <title>Genome Sequence of the Biocontrol Agent Coniothyrium minitans strain Conio (IMI 134523).</title>
        <authorList>
            <person name="Patel D."/>
            <person name="Shittu T.A."/>
            <person name="Baroncelli R."/>
            <person name="Muthumeenakshi S."/>
            <person name="Osborne T.H."/>
            <person name="Janganan T.K."/>
            <person name="Sreenivasaprasad S."/>
        </authorList>
    </citation>
    <scope>NUCLEOTIDE SEQUENCE</scope>
    <source>
        <strain evidence="13">Conio</strain>
    </source>
</reference>
<feature type="domain" description="Histidine-specific methyltransferase SAM-dependent" evidence="11">
    <location>
        <begin position="23"/>
        <end position="326"/>
    </location>
</feature>
<feature type="region of interest" description="Disordered" evidence="9">
    <location>
        <begin position="1386"/>
        <end position="1453"/>
    </location>
</feature>
<dbReference type="InterPro" id="IPR042095">
    <property type="entry name" value="SUMF_sf"/>
</dbReference>
<comment type="pathway">
    <text evidence="8">Amino-acid biosynthesis; ergothioneine biosynthesis.</text>
</comment>
<evidence type="ECO:0000259" key="11">
    <source>
        <dbReference type="Pfam" id="PF10017"/>
    </source>
</evidence>
<keyword evidence="2" id="KW-0808">Transferase</keyword>
<dbReference type="NCBIfam" id="TIGR03439">
    <property type="entry name" value="methyl_EasF"/>
    <property type="match status" value="1"/>
</dbReference>
<keyword evidence="1" id="KW-0489">Methyltransferase</keyword>
<feature type="domain" description="DinB-like" evidence="12">
    <location>
        <begin position="351"/>
        <end position="488"/>
    </location>
</feature>
<dbReference type="OrthoDB" id="659at2759"/>
<dbReference type="Gene3D" id="3.90.1580.10">
    <property type="entry name" value="paralog of FGE (formylglycine-generating enzyme)"/>
    <property type="match status" value="1"/>
</dbReference>
<evidence type="ECO:0000259" key="10">
    <source>
        <dbReference type="Pfam" id="PF03781"/>
    </source>
</evidence>
<feature type="compositionally biased region" description="Low complexity" evidence="9">
    <location>
        <begin position="1486"/>
        <end position="1498"/>
    </location>
</feature>
<feature type="compositionally biased region" description="Polar residues" evidence="9">
    <location>
        <begin position="1307"/>
        <end position="1324"/>
    </location>
</feature>
<dbReference type="InterPro" id="IPR017805">
    <property type="entry name" value="SAM_MeTrfase_EasF-type_put"/>
</dbReference>
<accession>A0A9P6GP08</accession>
<dbReference type="InterPro" id="IPR016187">
    <property type="entry name" value="CTDL_fold"/>
</dbReference>
<dbReference type="Proteomes" id="UP000756921">
    <property type="component" value="Unassembled WGS sequence"/>
</dbReference>
<dbReference type="InterPro" id="IPR024775">
    <property type="entry name" value="DinB-like"/>
</dbReference>
<evidence type="ECO:0000256" key="8">
    <source>
        <dbReference type="ARBA" id="ARBA00037882"/>
    </source>
</evidence>
<feature type="region of interest" description="Disordered" evidence="9">
    <location>
        <begin position="1559"/>
        <end position="1588"/>
    </location>
</feature>
<dbReference type="GO" id="GO:0032259">
    <property type="term" value="P:methylation"/>
    <property type="evidence" value="ECO:0007669"/>
    <property type="project" value="UniProtKB-KW"/>
</dbReference>
<keyword evidence="5" id="KW-0862">Zinc</keyword>
<protein>
    <submittedName>
        <fullName evidence="13">Ergothioneine biosynthesis protein 1-like protein 1</fullName>
    </submittedName>
</protein>
<evidence type="ECO:0000256" key="3">
    <source>
        <dbReference type="ARBA" id="ARBA00022723"/>
    </source>
</evidence>
<dbReference type="InterPro" id="IPR019257">
    <property type="entry name" value="MeTrfase_dom"/>
</dbReference>
<evidence type="ECO:0000313" key="14">
    <source>
        <dbReference type="Proteomes" id="UP000756921"/>
    </source>
</evidence>
<feature type="compositionally biased region" description="Polar residues" evidence="9">
    <location>
        <begin position="705"/>
        <end position="720"/>
    </location>
</feature>
<name>A0A9P6GP08_9PLEO</name>
<dbReference type="InterPro" id="IPR013083">
    <property type="entry name" value="Znf_RING/FYVE/PHD"/>
</dbReference>
<dbReference type="Gene3D" id="3.30.40.10">
    <property type="entry name" value="Zinc/RING finger domain, C3HC4 (zinc finger)"/>
    <property type="match status" value="1"/>
</dbReference>
<feature type="region of interest" description="Disordered" evidence="9">
    <location>
        <begin position="936"/>
        <end position="990"/>
    </location>
</feature>